<evidence type="ECO:0000256" key="1">
    <source>
        <dbReference type="PIRSR" id="PIRSR637460-1"/>
    </source>
</evidence>
<dbReference type="GO" id="GO:0004806">
    <property type="term" value="F:triacylglycerol lipase activity"/>
    <property type="evidence" value="ECO:0007669"/>
    <property type="project" value="TreeGrafter"/>
</dbReference>
<keyword evidence="6" id="KW-1185">Reference proteome</keyword>
<protein>
    <submittedName>
        <fullName evidence="5">SGNH/GDSL hydrolase family protein</fullName>
    </submittedName>
</protein>
<feature type="chain" id="PRO_5021787265" evidence="3">
    <location>
        <begin position="21"/>
        <end position="247"/>
    </location>
</feature>
<sequence length="247" mass="25365">MTLFAAAVLVGTLLVPTSVAPEYVALGDSYASGVGAGGTKGPCRRSDNAYPALYAKGFPSFTFAACTGATTADVVGTQSNSLTPATTLVTVTAGGNDLGFVDVMTTCTLSGDKSCVKRVKRAETYIHAELPKALDATYAKIKQLAPNARLVVVGYPRLFEPSTDCRALSPAKRTAVNAAADVLNDATAKAAANAGATYVDVRAKFSGHGVCSASPWINGLVSPTSHSYHPNKAGQQGYWQALTAAAP</sequence>
<evidence type="ECO:0000313" key="5">
    <source>
        <dbReference type="EMBL" id="TWP48162.1"/>
    </source>
</evidence>
<dbReference type="AlphaFoldDB" id="A0A563ELM7"/>
<feature type="disulfide bond" evidence="2">
    <location>
        <begin position="43"/>
        <end position="66"/>
    </location>
</feature>
<feature type="disulfide bond" evidence="2">
    <location>
        <begin position="107"/>
        <end position="115"/>
    </location>
</feature>
<dbReference type="PANTHER" id="PTHR37981">
    <property type="entry name" value="LIPASE 2"/>
    <property type="match status" value="1"/>
</dbReference>
<dbReference type="CDD" id="cd01823">
    <property type="entry name" value="SEST_like"/>
    <property type="match status" value="1"/>
</dbReference>
<dbReference type="OrthoDB" id="5503950at2"/>
<dbReference type="Gene3D" id="3.40.50.1110">
    <property type="entry name" value="SGNH hydrolase"/>
    <property type="match status" value="1"/>
</dbReference>
<name>A0A563ELM7_9PSEU</name>
<proteinExistence type="predicted"/>
<feature type="signal peptide" evidence="3">
    <location>
        <begin position="1"/>
        <end position="20"/>
    </location>
</feature>
<feature type="active site" evidence="1">
    <location>
        <position position="229"/>
    </location>
</feature>
<dbReference type="InterPro" id="IPR013830">
    <property type="entry name" value="SGNH_hydro"/>
</dbReference>
<gene>
    <name evidence="5" type="ORF">FKR81_29735</name>
</gene>
<dbReference type="EMBL" id="VOBR01000022">
    <property type="protein sequence ID" value="TWP48162.1"/>
    <property type="molecule type" value="Genomic_DNA"/>
</dbReference>
<organism evidence="5 6">
    <name type="scientific">Lentzea tibetensis</name>
    <dbReference type="NCBI Taxonomy" id="2591470"/>
    <lineage>
        <taxon>Bacteria</taxon>
        <taxon>Bacillati</taxon>
        <taxon>Actinomycetota</taxon>
        <taxon>Actinomycetes</taxon>
        <taxon>Pseudonocardiales</taxon>
        <taxon>Pseudonocardiaceae</taxon>
        <taxon>Lentzea</taxon>
    </lineage>
</organism>
<reference evidence="5 6" key="1">
    <citation type="submission" date="2019-07" db="EMBL/GenBank/DDBJ databases">
        <title>Lentzea xizangensis sp. nov., isolated from Qinghai-Tibetan Plateau Soils.</title>
        <authorList>
            <person name="Huang J."/>
        </authorList>
    </citation>
    <scope>NUCLEOTIDE SEQUENCE [LARGE SCALE GENOMIC DNA]</scope>
    <source>
        <strain evidence="5 6">FXJ1.1311</strain>
    </source>
</reference>
<dbReference type="InterPro" id="IPR037460">
    <property type="entry name" value="SEST-like"/>
</dbReference>
<dbReference type="Proteomes" id="UP000316639">
    <property type="component" value="Unassembled WGS sequence"/>
</dbReference>
<keyword evidence="5" id="KW-0378">Hydrolase</keyword>
<feature type="active site" description="Nucleophile" evidence="1">
    <location>
        <position position="29"/>
    </location>
</feature>
<dbReference type="GO" id="GO:0019433">
    <property type="term" value="P:triglyceride catabolic process"/>
    <property type="evidence" value="ECO:0007669"/>
    <property type="project" value="TreeGrafter"/>
</dbReference>
<dbReference type="SUPFAM" id="SSF52266">
    <property type="entry name" value="SGNH hydrolase"/>
    <property type="match status" value="1"/>
</dbReference>
<comment type="caution">
    <text evidence="5">The sequence shown here is derived from an EMBL/GenBank/DDBJ whole genome shotgun (WGS) entry which is preliminary data.</text>
</comment>
<feature type="disulfide bond" evidence="2">
    <location>
        <begin position="165"/>
        <end position="211"/>
    </location>
</feature>
<accession>A0A563ELM7</accession>
<dbReference type="RefSeq" id="WP_146356829.1">
    <property type="nucleotide sequence ID" value="NZ_VOBR01000022.1"/>
</dbReference>
<feature type="domain" description="SGNH hydrolase-type esterase" evidence="4">
    <location>
        <begin position="25"/>
        <end position="236"/>
    </location>
</feature>
<evidence type="ECO:0000256" key="2">
    <source>
        <dbReference type="PIRSR" id="PIRSR637460-2"/>
    </source>
</evidence>
<evidence type="ECO:0000259" key="4">
    <source>
        <dbReference type="Pfam" id="PF13472"/>
    </source>
</evidence>
<evidence type="ECO:0000256" key="3">
    <source>
        <dbReference type="SAM" id="SignalP"/>
    </source>
</evidence>
<dbReference type="PANTHER" id="PTHR37981:SF1">
    <property type="entry name" value="SGNH HYDROLASE-TYPE ESTERASE DOMAIN-CONTAINING PROTEIN"/>
    <property type="match status" value="1"/>
</dbReference>
<dbReference type="Pfam" id="PF13472">
    <property type="entry name" value="Lipase_GDSL_2"/>
    <property type="match status" value="1"/>
</dbReference>
<dbReference type="InterPro" id="IPR036514">
    <property type="entry name" value="SGNH_hydro_sf"/>
</dbReference>
<keyword evidence="2" id="KW-1015">Disulfide bond</keyword>
<evidence type="ECO:0000313" key="6">
    <source>
        <dbReference type="Proteomes" id="UP000316639"/>
    </source>
</evidence>
<keyword evidence="3" id="KW-0732">Signal</keyword>